<dbReference type="InterPro" id="IPR014710">
    <property type="entry name" value="RmlC-like_jellyroll"/>
</dbReference>
<accession>A0A5E4LSE7</accession>
<evidence type="ECO:0000313" key="8">
    <source>
        <dbReference type="EMBL" id="VVC04068.1"/>
    </source>
</evidence>
<dbReference type="SUPFAM" id="SSF51182">
    <property type="entry name" value="RmlC-like cupins"/>
    <property type="match status" value="1"/>
</dbReference>
<protein>
    <recommendedName>
        <fullName evidence="3">glucose-6-phosphate isomerase</fullName>
        <ecNumber evidence="3">5.3.1.9</ecNumber>
    </recommendedName>
</protein>
<dbReference type="InterPro" id="IPR010551">
    <property type="entry name" value="G6P_isomerase_prok"/>
</dbReference>
<dbReference type="Proteomes" id="UP000789941">
    <property type="component" value="Unassembled WGS sequence"/>
</dbReference>
<dbReference type="Pfam" id="PF06560">
    <property type="entry name" value="GPI"/>
    <property type="match status" value="1"/>
</dbReference>
<feature type="domain" description="Glucose-6-phosphate isomerase prokaryote" evidence="7">
    <location>
        <begin position="61"/>
        <end position="190"/>
    </location>
</feature>
<gene>
    <name evidence="8" type="primary">pgiA</name>
    <name evidence="8" type="ORF">LFW2832_00711</name>
</gene>
<dbReference type="GO" id="GO:0006096">
    <property type="term" value="P:glycolytic process"/>
    <property type="evidence" value="ECO:0007669"/>
    <property type="project" value="UniProtKB-UniPathway"/>
</dbReference>
<reference evidence="8 9" key="1">
    <citation type="submission" date="2019-08" db="EMBL/GenBank/DDBJ databases">
        <authorList>
            <person name="Vazquez-Campos X."/>
        </authorList>
    </citation>
    <scope>NUCLEOTIDE SEQUENCE [LARGE SCALE GENOMIC DNA]</scope>
    <source>
        <strain evidence="8">LFW-283_2</strain>
    </source>
</reference>
<proteinExistence type="inferred from homology"/>
<keyword evidence="4" id="KW-0312">Gluconeogenesis</keyword>
<evidence type="ECO:0000313" key="9">
    <source>
        <dbReference type="Proteomes" id="UP000789941"/>
    </source>
</evidence>
<evidence type="ECO:0000256" key="2">
    <source>
        <dbReference type="ARBA" id="ARBA00006542"/>
    </source>
</evidence>
<dbReference type="GO" id="GO:0005737">
    <property type="term" value="C:cytoplasm"/>
    <property type="evidence" value="ECO:0007669"/>
    <property type="project" value="InterPro"/>
</dbReference>
<dbReference type="GO" id="GO:0006094">
    <property type="term" value="P:gluconeogenesis"/>
    <property type="evidence" value="ECO:0007669"/>
    <property type="project" value="UniProtKB-KW"/>
</dbReference>
<comment type="similarity">
    <text evidence="2">Belongs to the archaeal-type GPI family.</text>
</comment>
<comment type="caution">
    <text evidence="8">The sequence shown here is derived from an EMBL/GenBank/DDBJ whole genome shotgun (WGS) entry which is preliminary data.</text>
</comment>
<dbReference type="EMBL" id="CABMJJ010000009">
    <property type="protein sequence ID" value="VVC04068.1"/>
    <property type="molecule type" value="Genomic_DNA"/>
</dbReference>
<evidence type="ECO:0000256" key="6">
    <source>
        <dbReference type="ARBA" id="ARBA00029321"/>
    </source>
</evidence>
<evidence type="ECO:0000256" key="5">
    <source>
        <dbReference type="ARBA" id="ARBA00023152"/>
    </source>
</evidence>
<comment type="catalytic activity">
    <reaction evidence="6">
        <text>alpha-D-glucose 6-phosphate = beta-D-fructose 6-phosphate</text>
        <dbReference type="Rhea" id="RHEA:11816"/>
        <dbReference type="ChEBI" id="CHEBI:57634"/>
        <dbReference type="ChEBI" id="CHEBI:58225"/>
        <dbReference type="EC" id="5.3.1.9"/>
    </reaction>
</comment>
<dbReference type="AlphaFoldDB" id="A0A5E4LSE7"/>
<dbReference type="GO" id="GO:0004347">
    <property type="term" value="F:glucose-6-phosphate isomerase activity"/>
    <property type="evidence" value="ECO:0007669"/>
    <property type="project" value="UniProtKB-EC"/>
</dbReference>
<evidence type="ECO:0000256" key="1">
    <source>
        <dbReference type="ARBA" id="ARBA00004926"/>
    </source>
</evidence>
<name>A0A5E4LSE7_9ARCH</name>
<evidence type="ECO:0000256" key="3">
    <source>
        <dbReference type="ARBA" id="ARBA00011952"/>
    </source>
</evidence>
<organism evidence="8 9">
    <name type="scientific">Candidatus Bilamarchaeum dharawalense</name>
    <dbReference type="NCBI Taxonomy" id="2885759"/>
    <lineage>
        <taxon>Archaea</taxon>
        <taxon>Candidatus Micrarchaeota</taxon>
        <taxon>Candidatus Micrarchaeia</taxon>
        <taxon>Candidatus Anstonellales</taxon>
        <taxon>Candidatus Bilamarchaeaceae</taxon>
        <taxon>Candidatus Bilamarchaeum</taxon>
    </lineage>
</organism>
<sequence>MVLYEKPLHIEVVGTNLLVNGQHHHKSVRLLGQMKRTLMNPVEGNLNPEMYYMFRNVYLTHDIRYDITLILPIDINGECAKTYGHYHPATENGLAYPEVYQVLKGEAVFLLQKPNKNGSVDTILIHAKEKEVLLMPPGYGHVSINPGEEVLVLSNVVYDKFESIYSDFEDNRGGAYYYLKGGEVVQNSNYIVQRNERLTTQQLNERYKFSCNDILKEFHDHPKQFEFLAKPELLGK</sequence>
<keyword evidence="8" id="KW-0413">Isomerase</keyword>
<dbReference type="Gene3D" id="2.60.120.10">
    <property type="entry name" value="Jelly Rolls"/>
    <property type="match status" value="1"/>
</dbReference>
<dbReference type="CDD" id="cd02218">
    <property type="entry name" value="cupin_PGI"/>
    <property type="match status" value="1"/>
</dbReference>
<dbReference type="EC" id="5.3.1.9" evidence="3"/>
<comment type="pathway">
    <text evidence="1">Carbohydrate degradation; glycolysis; D-glyceraldehyde 3-phosphate and glycerone phosphate from D-glucose: step 2/4.</text>
</comment>
<keyword evidence="5" id="KW-0324">Glycolysis</keyword>
<dbReference type="UniPathway" id="UPA00109">
    <property type="reaction ID" value="UER00181"/>
</dbReference>
<evidence type="ECO:0000256" key="4">
    <source>
        <dbReference type="ARBA" id="ARBA00022432"/>
    </source>
</evidence>
<evidence type="ECO:0000259" key="7">
    <source>
        <dbReference type="Pfam" id="PF06560"/>
    </source>
</evidence>
<dbReference type="InterPro" id="IPR011051">
    <property type="entry name" value="RmlC_Cupin_sf"/>
</dbReference>